<accession>A0A7Y4GU02</accession>
<proteinExistence type="predicted"/>
<protein>
    <recommendedName>
        <fullName evidence="4">Type VI secretion system VasI, EvfG, VC_A0118</fullName>
    </recommendedName>
</protein>
<keyword evidence="3" id="KW-1185">Reference proteome</keyword>
<keyword evidence="1" id="KW-0732">Signal</keyword>
<sequence>MRTAAIPLFVAFELASGIALAQSTSDPLAQLRDCALLESAERLKCLDRLSRSMAPAVRPTPAVANWTISETTSPVDYKPFVVATTPSLEGAQRSTMQLSIYCRNGRTELVVAGPAISGRGEDYALSYRVNGDHPVQTAAGAPSFGSGAAFKGDVVGLLQSLPEEGEIAVRLSPRTGIAREGSFSIGGLKMVRQKLAAICKWPQAIATPRN</sequence>
<dbReference type="Proteomes" id="UP000544122">
    <property type="component" value="Unassembled WGS sequence"/>
</dbReference>
<name>A0A7Y4GU02_9BRAD</name>
<feature type="signal peptide" evidence="1">
    <location>
        <begin position="1"/>
        <end position="21"/>
    </location>
</feature>
<evidence type="ECO:0008006" key="4">
    <source>
        <dbReference type="Google" id="ProtNLM"/>
    </source>
</evidence>
<reference evidence="2 3" key="1">
    <citation type="submission" date="2020-03" db="EMBL/GenBank/DDBJ databases">
        <title>Bradyrhizobium diversity isolated from nodules of Indigofera sp.</title>
        <authorList>
            <person name="Klepa M."/>
            <person name="Helene L."/>
            <person name="Hungria M."/>
        </authorList>
    </citation>
    <scope>NUCLEOTIDE SEQUENCE [LARGE SCALE GENOMIC DNA]</scope>
    <source>
        <strain evidence="2 3">WSM 1791</strain>
    </source>
</reference>
<dbReference type="EMBL" id="JAAVLX010000005">
    <property type="protein sequence ID" value="NOJ41352.1"/>
    <property type="molecule type" value="Genomic_DNA"/>
</dbReference>
<evidence type="ECO:0000256" key="1">
    <source>
        <dbReference type="SAM" id="SignalP"/>
    </source>
</evidence>
<feature type="chain" id="PRO_5030862206" description="Type VI secretion system VasI, EvfG, VC_A0118" evidence="1">
    <location>
        <begin position="22"/>
        <end position="210"/>
    </location>
</feature>
<evidence type="ECO:0000313" key="2">
    <source>
        <dbReference type="EMBL" id="NOJ41352.1"/>
    </source>
</evidence>
<gene>
    <name evidence="2" type="ORF">HCN58_17365</name>
</gene>
<organism evidence="2 3">
    <name type="scientific">Bradyrhizobium australiense</name>
    <dbReference type="NCBI Taxonomy" id="2721161"/>
    <lineage>
        <taxon>Bacteria</taxon>
        <taxon>Pseudomonadati</taxon>
        <taxon>Pseudomonadota</taxon>
        <taxon>Alphaproteobacteria</taxon>
        <taxon>Hyphomicrobiales</taxon>
        <taxon>Nitrobacteraceae</taxon>
        <taxon>Bradyrhizobium</taxon>
    </lineage>
</organism>
<evidence type="ECO:0000313" key="3">
    <source>
        <dbReference type="Proteomes" id="UP000544122"/>
    </source>
</evidence>
<dbReference type="AlphaFoldDB" id="A0A7Y4GU02"/>
<comment type="caution">
    <text evidence="2">The sequence shown here is derived from an EMBL/GenBank/DDBJ whole genome shotgun (WGS) entry which is preliminary data.</text>
</comment>